<keyword evidence="10" id="KW-0119">Carbohydrate metabolism</keyword>
<dbReference type="GeneID" id="63714675"/>
<protein>
    <recommendedName>
        <fullName evidence="4">chitinase</fullName>
        <ecNumber evidence="4">3.2.1.14</ecNumber>
    </recommendedName>
</protein>
<dbReference type="SMART" id="SM00257">
    <property type="entry name" value="LysM"/>
    <property type="match status" value="3"/>
</dbReference>
<proteinExistence type="inferred from homology"/>
<dbReference type="GO" id="GO:0008843">
    <property type="term" value="F:endochitinase activity"/>
    <property type="evidence" value="ECO:0007669"/>
    <property type="project" value="UniProtKB-EC"/>
</dbReference>
<evidence type="ECO:0000256" key="6">
    <source>
        <dbReference type="ARBA" id="ARBA00022669"/>
    </source>
</evidence>
<dbReference type="InterPro" id="IPR053214">
    <property type="entry name" value="LysM12-like"/>
</dbReference>
<dbReference type="PANTHER" id="PTHR47700:SF2">
    <property type="entry name" value="CHITINASE"/>
    <property type="match status" value="1"/>
</dbReference>
<keyword evidence="7 14" id="KW-0378">Hydrolase</keyword>
<feature type="region of interest" description="Disordered" evidence="15">
    <location>
        <begin position="1116"/>
        <end position="1136"/>
    </location>
</feature>
<dbReference type="GO" id="GO:0008061">
    <property type="term" value="F:chitin binding"/>
    <property type="evidence" value="ECO:0007669"/>
    <property type="project" value="UniProtKB-KW"/>
</dbReference>
<comment type="similarity">
    <text evidence="3">Belongs to the glycosyl hydrolase 18 family. Chitinase class V subfamily.</text>
</comment>
<comment type="similarity">
    <text evidence="13">Belongs to the secreted LysM effector family.</text>
</comment>
<evidence type="ECO:0000313" key="18">
    <source>
        <dbReference type="EMBL" id="KYK60893.1"/>
    </source>
</evidence>
<keyword evidence="8" id="KW-0146">Chitin degradation</keyword>
<dbReference type="InterPro" id="IPR029070">
    <property type="entry name" value="Chitinase_insertion_sf"/>
</dbReference>
<dbReference type="InParanoid" id="A0A151GV05"/>
<dbReference type="Pfam" id="PF00704">
    <property type="entry name" value="Glyco_hydro_18"/>
    <property type="match status" value="1"/>
</dbReference>
<keyword evidence="12" id="KW-0624">Polysaccharide degradation</keyword>
<name>A0A151GV05_DRECN</name>
<dbReference type="PROSITE" id="PS01095">
    <property type="entry name" value="GH18_1"/>
    <property type="match status" value="1"/>
</dbReference>
<dbReference type="STRING" id="98403.A0A151GV05"/>
<dbReference type="CDD" id="cd02878">
    <property type="entry name" value="GH18_zymocin_alpha"/>
    <property type="match status" value="1"/>
</dbReference>
<evidence type="ECO:0000256" key="4">
    <source>
        <dbReference type="ARBA" id="ARBA00012729"/>
    </source>
</evidence>
<feature type="compositionally biased region" description="Low complexity" evidence="15">
    <location>
        <begin position="1086"/>
        <end position="1096"/>
    </location>
</feature>
<evidence type="ECO:0000256" key="5">
    <source>
        <dbReference type="ARBA" id="ARBA00022525"/>
    </source>
</evidence>
<keyword evidence="5" id="KW-0964">Secreted</keyword>
<dbReference type="Gene3D" id="3.20.20.80">
    <property type="entry name" value="Glycosidases"/>
    <property type="match status" value="1"/>
</dbReference>
<evidence type="ECO:0000256" key="11">
    <source>
        <dbReference type="ARBA" id="ARBA00023295"/>
    </source>
</evidence>
<comment type="subcellular location">
    <subcellularLocation>
        <location evidence="2">Secreted</location>
    </subcellularLocation>
</comment>
<evidence type="ECO:0000256" key="10">
    <source>
        <dbReference type="ARBA" id="ARBA00023277"/>
    </source>
</evidence>
<dbReference type="InterPro" id="IPR017853">
    <property type="entry name" value="GH"/>
</dbReference>
<evidence type="ECO:0000256" key="8">
    <source>
        <dbReference type="ARBA" id="ARBA00023024"/>
    </source>
</evidence>
<keyword evidence="19" id="KW-1185">Reference proteome</keyword>
<dbReference type="InterPro" id="IPR011583">
    <property type="entry name" value="Chitinase_II/V-like_cat"/>
</dbReference>
<dbReference type="Pfam" id="PF01476">
    <property type="entry name" value="LysM"/>
    <property type="match status" value="3"/>
</dbReference>
<evidence type="ECO:0000259" key="16">
    <source>
        <dbReference type="PROSITE" id="PS51782"/>
    </source>
</evidence>
<dbReference type="SMART" id="SM00636">
    <property type="entry name" value="Glyco_18"/>
    <property type="match status" value="1"/>
</dbReference>
<evidence type="ECO:0000256" key="14">
    <source>
        <dbReference type="RuleBase" id="RU000489"/>
    </source>
</evidence>
<feature type="domain" description="LysM" evidence="16">
    <location>
        <begin position="463"/>
        <end position="509"/>
    </location>
</feature>
<dbReference type="PROSITE" id="PS51910">
    <property type="entry name" value="GH18_2"/>
    <property type="match status" value="1"/>
</dbReference>
<dbReference type="PANTHER" id="PTHR47700">
    <property type="entry name" value="V CHITINASE, PUTATIVE (AFU_ORTHOLOGUE AFUA_6G13720)-RELATED"/>
    <property type="match status" value="1"/>
</dbReference>
<comment type="catalytic activity">
    <reaction evidence="1">
        <text>Random endo-hydrolysis of N-acetyl-beta-D-glucosaminide (1-&gt;4)-beta-linkages in chitin and chitodextrins.</text>
        <dbReference type="EC" id="3.2.1.14"/>
    </reaction>
</comment>
<gene>
    <name evidence="18" type="ORF">DCS_02032</name>
</gene>
<dbReference type="InterPro" id="IPR018392">
    <property type="entry name" value="LysM"/>
</dbReference>
<keyword evidence="11 14" id="KW-0326">Glycosidase</keyword>
<dbReference type="PROSITE" id="PS51782">
    <property type="entry name" value="LYSM"/>
    <property type="match status" value="3"/>
</dbReference>
<dbReference type="GO" id="GO:0005576">
    <property type="term" value="C:extracellular region"/>
    <property type="evidence" value="ECO:0007669"/>
    <property type="project" value="UniProtKB-SubCell"/>
</dbReference>
<dbReference type="Gene3D" id="3.10.50.10">
    <property type="match status" value="1"/>
</dbReference>
<organism evidence="18 19">
    <name type="scientific">Drechmeria coniospora</name>
    <name type="common">Nematophagous fungus</name>
    <name type="synonym">Meria coniospora</name>
    <dbReference type="NCBI Taxonomy" id="98403"/>
    <lineage>
        <taxon>Eukaryota</taxon>
        <taxon>Fungi</taxon>
        <taxon>Dikarya</taxon>
        <taxon>Ascomycota</taxon>
        <taxon>Pezizomycotina</taxon>
        <taxon>Sordariomycetes</taxon>
        <taxon>Hypocreomycetidae</taxon>
        <taxon>Hypocreales</taxon>
        <taxon>Ophiocordycipitaceae</taxon>
        <taxon>Drechmeria</taxon>
    </lineage>
</organism>
<feature type="compositionally biased region" description="Low complexity" evidence="15">
    <location>
        <begin position="1065"/>
        <end position="1079"/>
    </location>
</feature>
<feature type="compositionally biased region" description="Polar residues" evidence="15">
    <location>
        <begin position="1050"/>
        <end position="1061"/>
    </location>
</feature>
<dbReference type="Proteomes" id="UP000076580">
    <property type="component" value="Chromosome 01"/>
</dbReference>
<dbReference type="SUPFAM" id="SSF54106">
    <property type="entry name" value="LysM domain"/>
    <property type="match status" value="2"/>
</dbReference>
<dbReference type="InterPro" id="IPR001223">
    <property type="entry name" value="Glyco_hydro18_cat"/>
</dbReference>
<dbReference type="CDD" id="cd00035">
    <property type="entry name" value="ChtBD1"/>
    <property type="match status" value="1"/>
</dbReference>
<evidence type="ECO:0000256" key="15">
    <source>
        <dbReference type="SAM" id="MobiDB-lite"/>
    </source>
</evidence>
<evidence type="ECO:0000256" key="1">
    <source>
        <dbReference type="ARBA" id="ARBA00000822"/>
    </source>
</evidence>
<dbReference type="CDD" id="cd00118">
    <property type="entry name" value="LysM"/>
    <property type="match status" value="2"/>
</dbReference>
<evidence type="ECO:0000256" key="2">
    <source>
        <dbReference type="ARBA" id="ARBA00004613"/>
    </source>
</evidence>
<feature type="domain" description="GH18" evidence="17">
    <location>
        <begin position="674"/>
        <end position="1042"/>
    </location>
</feature>
<dbReference type="GO" id="GO:0000272">
    <property type="term" value="P:polysaccharide catabolic process"/>
    <property type="evidence" value="ECO:0007669"/>
    <property type="project" value="UniProtKB-KW"/>
</dbReference>
<accession>A0A151GV05</accession>
<dbReference type="RefSeq" id="XP_040660245.1">
    <property type="nucleotide sequence ID" value="XM_040799362.1"/>
</dbReference>
<dbReference type="Gene3D" id="3.10.350.10">
    <property type="entry name" value="LysM domain"/>
    <property type="match status" value="3"/>
</dbReference>
<reference evidence="18 19" key="1">
    <citation type="journal article" date="2016" name="Sci. Rep.">
        <title>Insights into Adaptations to a Near-Obligate Nematode Endoparasitic Lifestyle from the Finished Genome of Drechmeria coniospora.</title>
        <authorList>
            <person name="Zhang L."/>
            <person name="Zhou Z."/>
            <person name="Guo Q."/>
            <person name="Fokkens L."/>
            <person name="Miskei M."/>
            <person name="Pocsi I."/>
            <person name="Zhang W."/>
            <person name="Chen M."/>
            <person name="Wang L."/>
            <person name="Sun Y."/>
            <person name="Donzelli B.G."/>
            <person name="Gibson D.M."/>
            <person name="Nelson D.R."/>
            <person name="Luo J.G."/>
            <person name="Rep M."/>
            <person name="Liu H."/>
            <person name="Yang S."/>
            <person name="Wang J."/>
            <person name="Krasnoff S.B."/>
            <person name="Xu Y."/>
            <person name="Molnar I."/>
            <person name="Lin M."/>
        </authorList>
    </citation>
    <scope>NUCLEOTIDE SEQUENCE [LARGE SCALE GENOMIC DNA]</scope>
    <source>
        <strain evidence="18 19">ARSEF 6962</strain>
    </source>
</reference>
<feature type="region of interest" description="Disordered" evidence="15">
    <location>
        <begin position="1046"/>
        <end position="1096"/>
    </location>
</feature>
<feature type="domain" description="LysM" evidence="16">
    <location>
        <begin position="528"/>
        <end position="578"/>
    </location>
</feature>
<feature type="compositionally biased region" description="Basic residues" evidence="15">
    <location>
        <begin position="1116"/>
        <end position="1129"/>
    </location>
</feature>
<evidence type="ECO:0000313" key="19">
    <source>
        <dbReference type="Proteomes" id="UP000076580"/>
    </source>
</evidence>
<dbReference type="SUPFAM" id="SSF57016">
    <property type="entry name" value="Plant lectins/antimicrobial peptides"/>
    <property type="match status" value="1"/>
</dbReference>
<dbReference type="EMBL" id="LAYC01000001">
    <property type="protein sequence ID" value="KYK60893.1"/>
    <property type="molecule type" value="Genomic_DNA"/>
</dbReference>
<evidence type="ECO:0000256" key="12">
    <source>
        <dbReference type="ARBA" id="ARBA00023326"/>
    </source>
</evidence>
<dbReference type="Gene3D" id="3.30.60.10">
    <property type="entry name" value="Endochitinase-like"/>
    <property type="match status" value="1"/>
</dbReference>
<dbReference type="GO" id="GO:0006032">
    <property type="term" value="P:chitin catabolic process"/>
    <property type="evidence" value="ECO:0007669"/>
    <property type="project" value="UniProtKB-KW"/>
</dbReference>
<dbReference type="InterPro" id="IPR036779">
    <property type="entry name" value="LysM_dom_sf"/>
</dbReference>
<keyword evidence="9" id="KW-0843">Virulence</keyword>
<evidence type="ECO:0000256" key="13">
    <source>
        <dbReference type="ARBA" id="ARBA00044955"/>
    </source>
</evidence>
<evidence type="ECO:0000256" key="9">
    <source>
        <dbReference type="ARBA" id="ARBA00023026"/>
    </source>
</evidence>
<dbReference type="EC" id="3.2.1.14" evidence="4"/>
<dbReference type="InterPro" id="IPR001579">
    <property type="entry name" value="Glyco_hydro_18_chit_AS"/>
</dbReference>
<dbReference type="SUPFAM" id="SSF54556">
    <property type="entry name" value="Chitinase insertion domain"/>
    <property type="match status" value="1"/>
</dbReference>
<dbReference type="SUPFAM" id="SSF51445">
    <property type="entry name" value="(Trans)glycosidases"/>
    <property type="match status" value="1"/>
</dbReference>
<keyword evidence="6" id="KW-0147">Chitin-binding</keyword>
<evidence type="ECO:0000256" key="7">
    <source>
        <dbReference type="ARBA" id="ARBA00022801"/>
    </source>
</evidence>
<evidence type="ECO:0000256" key="3">
    <source>
        <dbReference type="ARBA" id="ARBA00008682"/>
    </source>
</evidence>
<dbReference type="InterPro" id="IPR036861">
    <property type="entry name" value="Endochitinase-like_sf"/>
</dbReference>
<comment type="caution">
    <text evidence="18">The sequence shown here is derived from an EMBL/GenBank/DDBJ whole genome shotgun (WGS) entry which is preliminary data.</text>
</comment>
<sequence>MEPTLHPPSNDHDVGYLWSYEYIPFYWYKLPFATLPFFSSGQFLPFLLFISYTQSLYSRPGFSYIGQTLLHATAPMPKSLCYLASLLLLAAGISPAAASPDDINPSLEDWRAANERAKALRTCPLSCQDNGGSDIGSELPWSLFSDMSSVAKCNETMLLSVNIQTSGAEDEQLPIAGIRACKADYGTKSAQKRAEESETPAICPTPNNDIVEVSVMVGKPAGHVTGSGASPASPDDILSAGRQVQSYLGTKAPSCTENVLTFGYARSAAVGLFAGAEVYQHGVHAGILSRFLDDVERGRLSSEAKIVQICAENGRGADYAIGIVAAPAKDFTLVQEAVRTWAEGGCVKGDVENYMTVRLRVPSQAKGSNTTESVTSYQNSTEMTHAWSRSRLVARGTCRSIAAGKGEGCWALAKRCGISQPDLTKYNPSKNFCNKIDLGQRICCSAGTLPDLIPPSSSDGTCRTIRVVHKDLCKSLAAKCGLPEAEFIKLNSKDEKFCNKLKIGQPVCCTRGKLPDITPKPGKDGSCAVYTVKKEDGCDAIATAHGLTVEKIEEYNKKTWGWNGCDPKLLYVDTKICISKGTPPFPQPVRNAVCGPQVAGTKKPSSGSSDDWVKLNPCPLSVCCNIWGQCGTTDDFCRVSKSKTGAPGTSEPGKNGCISNCGREIVKGSPVTKPMRVAYFEAWNVNRKCLRMDVDQIDTNKYTHIHFSFADITPSYGIDVSSSQNQFRRFKEMSGVKKIISFGGWDFSTKPGTFRILREAVKGPNRATFVRNIVSFLKEHNLDGVDIDWEYPGAPDIPDIPAGEPDAGKDYYETLSSLKAAVGNGKSVSLAAPASYWYLKAFPIKEMAAKLDYIIYMTYDLHGQWDYGNKWTSPGCPTGNCLRSHVNLTETMDALSMITKAGMPANKVVVGVSSYGRSFKMAQAGCTGPDCLFTGSARVSNAAKGRCTDTGGYISNAEIQEIIRQGRATKQWLDGSGSNILVYDKTEWVSYMDAATKKFREDVFAAYNFAGTSDWAVDLQEFVDSDGDDDYDPNYVASVDRNAFPPCDAKSSSTEATTTDSGFMRNTPSSRYPRRSTPSWATGMLGTSSSARRRGTAPAARAATFPLACWTATSRKTARTAPARKRRRVPPSSKTGRTKEWIKFGDIDVQVSNGCQFAGEGVRDCQKKQDDWFWNYPLAADDIKLLNPKDVIVKSYENSKDLLTRLKVIRAIGSLDPLLNMADVADASSLPALTMASAVDSMEKVIKAADDIKKKEREEMISHFIGGILFFIPFVGEVVGPSMAAVRTALAMIEVAGEAGLLAYSIVQDPKHAYMAVFSTLAGAGLSRGSWSKAAAERRSLRDEDVMKLGSIRADLGKINDIRGGFCRL</sequence>
<evidence type="ECO:0000259" key="17">
    <source>
        <dbReference type="PROSITE" id="PS51910"/>
    </source>
</evidence>
<feature type="domain" description="LysM" evidence="16">
    <location>
        <begin position="399"/>
        <end position="444"/>
    </location>
</feature>